<keyword evidence="1" id="KW-0472">Membrane</keyword>
<sequence>MTRGRRLLAPAVTLGGLAAAALALHLRDPHGRGSWGSCPSAALGFWCPGCGGLRAVNDLGNGRLADAASSNLLLVALLPVLAALYLWWVARRWRGETREPDPRLVTGGTVVLCGVAVVFAVVRNLPAGSWLAP</sequence>
<feature type="signal peptide" evidence="2">
    <location>
        <begin position="1"/>
        <end position="23"/>
    </location>
</feature>
<dbReference type="Proteomes" id="UP001168620">
    <property type="component" value="Unassembled WGS sequence"/>
</dbReference>
<gene>
    <name evidence="3" type="ORF">QWY28_08970</name>
</gene>
<evidence type="ECO:0000313" key="4">
    <source>
        <dbReference type="Proteomes" id="UP001168620"/>
    </source>
</evidence>
<evidence type="ECO:0000256" key="1">
    <source>
        <dbReference type="SAM" id="Phobius"/>
    </source>
</evidence>
<keyword evidence="2" id="KW-0732">Signal</keyword>
<feature type="chain" id="PRO_5046981564" evidence="2">
    <location>
        <begin position="24"/>
        <end position="133"/>
    </location>
</feature>
<evidence type="ECO:0000256" key="2">
    <source>
        <dbReference type="SAM" id="SignalP"/>
    </source>
</evidence>
<dbReference type="EMBL" id="JAUHJQ010000002">
    <property type="protein sequence ID" value="MDN4173071.1"/>
    <property type="molecule type" value="Genomic_DNA"/>
</dbReference>
<feature type="transmembrane region" description="Helical" evidence="1">
    <location>
        <begin position="102"/>
        <end position="122"/>
    </location>
</feature>
<feature type="transmembrane region" description="Helical" evidence="1">
    <location>
        <begin position="72"/>
        <end position="90"/>
    </location>
</feature>
<dbReference type="InterPro" id="IPR021215">
    <property type="entry name" value="DUF2752"/>
</dbReference>
<protein>
    <submittedName>
        <fullName evidence="3">DUF2752 domain-containing protein</fullName>
    </submittedName>
</protein>
<dbReference type="Pfam" id="PF10825">
    <property type="entry name" value="DUF2752"/>
    <property type="match status" value="1"/>
</dbReference>
<organism evidence="3 4">
    <name type="scientific">Nocardioides oceani</name>
    <dbReference type="NCBI Taxonomy" id="3058369"/>
    <lineage>
        <taxon>Bacteria</taxon>
        <taxon>Bacillati</taxon>
        <taxon>Actinomycetota</taxon>
        <taxon>Actinomycetes</taxon>
        <taxon>Propionibacteriales</taxon>
        <taxon>Nocardioidaceae</taxon>
        <taxon>Nocardioides</taxon>
    </lineage>
</organism>
<keyword evidence="4" id="KW-1185">Reference proteome</keyword>
<comment type="caution">
    <text evidence="3">The sequence shown here is derived from an EMBL/GenBank/DDBJ whole genome shotgun (WGS) entry which is preliminary data.</text>
</comment>
<reference evidence="3" key="1">
    <citation type="submission" date="2023-06" db="EMBL/GenBank/DDBJ databases">
        <title>Draft genome sequence of Nocardioides sp. SOB77.</title>
        <authorList>
            <person name="Zhang G."/>
        </authorList>
    </citation>
    <scope>NUCLEOTIDE SEQUENCE</scope>
    <source>
        <strain evidence="3">SOB77</strain>
    </source>
</reference>
<evidence type="ECO:0000313" key="3">
    <source>
        <dbReference type="EMBL" id="MDN4173071.1"/>
    </source>
</evidence>
<dbReference type="RefSeq" id="WP_300952144.1">
    <property type="nucleotide sequence ID" value="NZ_JAUHJQ010000002.1"/>
</dbReference>
<name>A0ABT8FEG4_9ACTN</name>
<keyword evidence="1" id="KW-1133">Transmembrane helix</keyword>
<keyword evidence="1" id="KW-0812">Transmembrane</keyword>
<proteinExistence type="predicted"/>
<accession>A0ABT8FEG4</accession>